<dbReference type="AlphaFoldDB" id="A0A0G2H2T8"/>
<feature type="coiled-coil region" evidence="1">
    <location>
        <begin position="214"/>
        <end position="270"/>
    </location>
</feature>
<feature type="region of interest" description="Disordered" evidence="2">
    <location>
        <begin position="130"/>
        <end position="158"/>
    </location>
</feature>
<dbReference type="Gene3D" id="1.20.5.340">
    <property type="match status" value="1"/>
</dbReference>
<protein>
    <submittedName>
        <fullName evidence="3">Uncharacterized protein</fullName>
    </submittedName>
</protein>
<reference evidence="3 4" key="2">
    <citation type="submission" date="2015-05" db="EMBL/GenBank/DDBJ databases">
        <authorList>
            <person name="Morales-Cruz A."/>
            <person name="Amrine K.C."/>
            <person name="Cantu D."/>
        </authorList>
    </citation>
    <scope>NUCLEOTIDE SEQUENCE [LARGE SCALE GENOMIC DNA]</scope>
    <source>
        <strain evidence="3">DA912</strain>
    </source>
</reference>
<organism evidence="3 4">
    <name type="scientific">Diaporthe ampelina</name>
    <dbReference type="NCBI Taxonomy" id="1214573"/>
    <lineage>
        <taxon>Eukaryota</taxon>
        <taxon>Fungi</taxon>
        <taxon>Dikarya</taxon>
        <taxon>Ascomycota</taxon>
        <taxon>Pezizomycotina</taxon>
        <taxon>Sordariomycetes</taxon>
        <taxon>Sordariomycetidae</taxon>
        <taxon>Diaporthales</taxon>
        <taxon>Diaporthaceae</taxon>
        <taxon>Diaporthe</taxon>
    </lineage>
</organism>
<evidence type="ECO:0000256" key="2">
    <source>
        <dbReference type="SAM" id="MobiDB-lite"/>
    </source>
</evidence>
<evidence type="ECO:0000256" key="1">
    <source>
        <dbReference type="SAM" id="Coils"/>
    </source>
</evidence>
<feature type="region of interest" description="Disordered" evidence="2">
    <location>
        <begin position="1"/>
        <end position="24"/>
    </location>
</feature>
<name>A0A0G2H2T8_9PEZI</name>
<gene>
    <name evidence="3" type="ORF">UCDDA912_g10470</name>
</gene>
<comment type="caution">
    <text evidence="3">The sequence shown here is derived from an EMBL/GenBank/DDBJ whole genome shotgun (WGS) entry which is preliminary data.</text>
</comment>
<proteinExistence type="predicted"/>
<reference evidence="3 4" key="1">
    <citation type="submission" date="2015-05" db="EMBL/GenBank/DDBJ databases">
        <title>Distinctive expansion of gene families associated with plant cell wall degradation and secondary metabolism in the genomes of grapevine trunk pathogens.</title>
        <authorList>
            <person name="Lawrence D.P."/>
            <person name="Travadon R."/>
            <person name="Rolshausen P.E."/>
            <person name="Baumgartner K."/>
        </authorList>
    </citation>
    <scope>NUCLEOTIDE SEQUENCE [LARGE SCALE GENOMIC DNA]</scope>
    <source>
        <strain evidence="3">DA912</strain>
    </source>
</reference>
<dbReference type="OrthoDB" id="5201136at2759"/>
<sequence length="300" mass="32769">MIQVPPSLDITARTKAPGEYSTNPNTIKARLRKMNLSGAKKVEEAARTADYKAMTYARKTVRAKPEYTRASDSEKSAMLEETMRDTMEKRRARGQDTMSKMAAFRAGMYRDRDGVTGPQTRVPISAFLEDNGFVPSRPSRAPQRGATAGPGNIDLANRVPLTPNSFGSAPVADMDDVGSTFVGANRLLQAEMGHLRTICQIVVASNNNIRELDLSNIAAEVNNEKNHVRDLEVRVNQLEGVVHALQNTSLGSILDRVNELENIMDELKSKVGSGCDAEVTKMREVMGCLKGALDKVGGFI</sequence>
<keyword evidence="1" id="KW-0175">Coiled coil</keyword>
<dbReference type="Proteomes" id="UP000034680">
    <property type="component" value="Unassembled WGS sequence"/>
</dbReference>
<evidence type="ECO:0000313" key="3">
    <source>
        <dbReference type="EMBL" id="KKY29613.1"/>
    </source>
</evidence>
<evidence type="ECO:0000313" key="4">
    <source>
        <dbReference type="Proteomes" id="UP000034680"/>
    </source>
</evidence>
<accession>A0A0G2H2T8</accession>
<keyword evidence="4" id="KW-1185">Reference proteome</keyword>
<dbReference type="EMBL" id="LCUC01000672">
    <property type="protein sequence ID" value="KKY29613.1"/>
    <property type="molecule type" value="Genomic_DNA"/>
</dbReference>